<dbReference type="PRINTS" id="PR00042">
    <property type="entry name" value="LEUZIPPRFOS"/>
</dbReference>
<organism evidence="7 8">
    <name type="scientific">Holothuria leucospilota</name>
    <name type="common">Black long sea cucumber</name>
    <name type="synonym">Mertensiothuria leucospilota</name>
    <dbReference type="NCBI Taxonomy" id="206669"/>
    <lineage>
        <taxon>Eukaryota</taxon>
        <taxon>Metazoa</taxon>
        <taxon>Echinodermata</taxon>
        <taxon>Eleutherozoa</taxon>
        <taxon>Echinozoa</taxon>
        <taxon>Holothuroidea</taxon>
        <taxon>Aspidochirotacea</taxon>
        <taxon>Aspidochirotida</taxon>
        <taxon>Holothuriidae</taxon>
        <taxon>Holothuria</taxon>
    </lineage>
</organism>
<dbReference type="GO" id="GO:0000978">
    <property type="term" value="F:RNA polymerase II cis-regulatory region sequence-specific DNA binding"/>
    <property type="evidence" value="ECO:0007669"/>
    <property type="project" value="TreeGrafter"/>
</dbReference>
<keyword evidence="8" id="KW-1185">Reference proteome</keyword>
<evidence type="ECO:0000256" key="5">
    <source>
        <dbReference type="SAM" id="MobiDB-lite"/>
    </source>
</evidence>
<keyword evidence="3" id="KW-0804">Transcription</keyword>
<evidence type="ECO:0000256" key="1">
    <source>
        <dbReference type="ARBA" id="ARBA00023015"/>
    </source>
</evidence>
<name>A0A9Q1CHI2_HOLLE</name>
<gene>
    <name evidence="7" type="ORF">HOLleu_08438</name>
</gene>
<dbReference type="PANTHER" id="PTHR23351:SF24">
    <property type="entry name" value="ACTIVATING TRANSCRIPTION FACTOR 3-RELATED"/>
    <property type="match status" value="1"/>
</dbReference>
<keyword evidence="1" id="KW-0805">Transcription regulation</keyword>
<dbReference type="SUPFAM" id="SSF57959">
    <property type="entry name" value="Leucine zipper domain"/>
    <property type="match status" value="1"/>
</dbReference>
<evidence type="ECO:0000256" key="3">
    <source>
        <dbReference type="ARBA" id="ARBA00023163"/>
    </source>
</evidence>
<evidence type="ECO:0000256" key="4">
    <source>
        <dbReference type="SAM" id="Coils"/>
    </source>
</evidence>
<sequence length="456" mass="50547">MTKGGPNQSHWKLLEGMCVCESSNSETCSSSAPSPIHDSGADSVDVQAADSAFRQILEPFPLNEENSIVSPNLQHETLPDVADNNSEEQTLSVLYSVTISASESDDANFLLTPVSKTLSSVEECNDTSVLDESSQEHLSNSSDIKQDEEHFNISLQVSTEPVFSNDEQSQEPTQMGGEPHGPSMMLLPGEGVTVKSMLPLSPKETEAFDEKKSLEALDSLVMESGHEVLSQDLQNVDTTPFVKEELKERIKLRRQKKGLPNLEVGEESPKPDILTAEEEEKRRIRRERNRIAAAKCRRKKKEKASEKRKITEMIREQNLALLDELSQLMDEKARLQAMWTNHMKECKRRDMLELQLPELTSVMIRTTPELDLSDADSMGEEPLLINEDSSDSSSVDLTSDVGDQMIDSSFLDAMTEAPGPSTTTCNIQEAVTLLNSVDGDCITSTGNLQFEFLSSF</sequence>
<dbReference type="PROSITE" id="PS00036">
    <property type="entry name" value="BZIP_BASIC"/>
    <property type="match status" value="1"/>
</dbReference>
<evidence type="ECO:0000259" key="6">
    <source>
        <dbReference type="PROSITE" id="PS50217"/>
    </source>
</evidence>
<evidence type="ECO:0000313" key="8">
    <source>
        <dbReference type="Proteomes" id="UP001152320"/>
    </source>
</evidence>
<dbReference type="PROSITE" id="PS50217">
    <property type="entry name" value="BZIP"/>
    <property type="match status" value="1"/>
</dbReference>
<dbReference type="EMBL" id="JAIZAY010000003">
    <property type="protein sequence ID" value="KAJ8045427.1"/>
    <property type="molecule type" value="Genomic_DNA"/>
</dbReference>
<dbReference type="GO" id="GO:0000981">
    <property type="term" value="F:DNA-binding transcription factor activity, RNA polymerase II-specific"/>
    <property type="evidence" value="ECO:0007669"/>
    <property type="project" value="TreeGrafter"/>
</dbReference>
<evidence type="ECO:0000313" key="7">
    <source>
        <dbReference type="EMBL" id="KAJ8045427.1"/>
    </source>
</evidence>
<feature type="coiled-coil region" evidence="4">
    <location>
        <begin position="274"/>
        <end position="338"/>
    </location>
</feature>
<dbReference type="PANTHER" id="PTHR23351">
    <property type="entry name" value="FOS TRANSCRIPTION FACTOR-RELATED"/>
    <property type="match status" value="1"/>
</dbReference>
<feature type="region of interest" description="Disordered" evidence="5">
    <location>
        <begin position="126"/>
        <end position="147"/>
    </location>
</feature>
<accession>A0A9Q1CHI2</accession>
<dbReference type="Pfam" id="PF07716">
    <property type="entry name" value="bZIP_2"/>
    <property type="match status" value="1"/>
</dbReference>
<reference evidence="7" key="1">
    <citation type="submission" date="2021-10" db="EMBL/GenBank/DDBJ databases">
        <title>Tropical sea cucumber genome reveals ecological adaptation and Cuvierian tubules defense mechanism.</title>
        <authorList>
            <person name="Chen T."/>
        </authorList>
    </citation>
    <scope>NUCLEOTIDE SEQUENCE</scope>
    <source>
        <strain evidence="7">Nanhai2018</strain>
        <tissue evidence="7">Muscle</tissue>
    </source>
</reference>
<feature type="domain" description="BZIP" evidence="6">
    <location>
        <begin position="279"/>
        <end position="342"/>
    </location>
</feature>
<dbReference type="InterPro" id="IPR046347">
    <property type="entry name" value="bZIP_sf"/>
</dbReference>
<dbReference type="Gene3D" id="1.20.5.170">
    <property type="match status" value="1"/>
</dbReference>
<dbReference type="GO" id="GO:0005634">
    <property type="term" value="C:nucleus"/>
    <property type="evidence" value="ECO:0007669"/>
    <property type="project" value="TreeGrafter"/>
</dbReference>
<dbReference type="SMART" id="SM00338">
    <property type="entry name" value="BRLZ"/>
    <property type="match status" value="1"/>
</dbReference>
<dbReference type="InterPro" id="IPR000837">
    <property type="entry name" value="AP-1"/>
</dbReference>
<dbReference type="OrthoDB" id="10637686at2759"/>
<proteinExistence type="predicted"/>
<dbReference type="AlphaFoldDB" id="A0A9Q1CHI2"/>
<protein>
    <submittedName>
        <fullName evidence="7">Proto-oncogene c-Fos</fullName>
    </submittedName>
</protein>
<comment type="caution">
    <text evidence="7">The sequence shown here is derived from an EMBL/GenBank/DDBJ whole genome shotgun (WGS) entry which is preliminary data.</text>
</comment>
<dbReference type="Proteomes" id="UP001152320">
    <property type="component" value="Chromosome 3"/>
</dbReference>
<keyword evidence="2" id="KW-0238">DNA-binding</keyword>
<keyword evidence="4" id="KW-0175">Coiled coil</keyword>
<feature type="compositionally biased region" description="Polar residues" evidence="5">
    <location>
        <begin position="126"/>
        <end position="143"/>
    </location>
</feature>
<evidence type="ECO:0000256" key="2">
    <source>
        <dbReference type="ARBA" id="ARBA00023125"/>
    </source>
</evidence>
<dbReference type="InterPro" id="IPR004827">
    <property type="entry name" value="bZIP"/>
</dbReference>